<dbReference type="EMBL" id="SLXK01000011">
    <property type="protein sequence ID" value="TCP29249.1"/>
    <property type="molecule type" value="Genomic_DNA"/>
</dbReference>
<sequence length="256" mass="27912">METVAFEVENHVAWVTLDRPDRLNAFNDQMNRDIIAAIKRAEKDDDIRAVVITGAGRAFCSGEDLSGVQEDANFGDILRKRYNPMVQRLAKFEKPLIAAVNGTAAGAGMSLALACDFRLASEKASFIEAFIHVGLVPDSGNLYYLPRLVGYAKALELAVLGEKVSAEEALNLGLVTKVLPHDDYNASVQAFAEKLAGMPTKAIGLIKRYMRQSFETNLDQMLENEAFAQRTAGQTADHQAGIQAFLSKSKPAFTGK</sequence>
<dbReference type="AlphaFoldDB" id="A0A4R2P396"/>
<dbReference type="SUPFAM" id="SSF52096">
    <property type="entry name" value="ClpP/crotonase"/>
    <property type="match status" value="1"/>
</dbReference>
<dbReference type="InterPro" id="IPR051053">
    <property type="entry name" value="ECH/Chromodomain_protein"/>
</dbReference>
<dbReference type="OrthoDB" id="9775794at2"/>
<dbReference type="CDD" id="cd06558">
    <property type="entry name" value="crotonase-like"/>
    <property type="match status" value="1"/>
</dbReference>
<evidence type="ECO:0000256" key="1">
    <source>
        <dbReference type="ARBA" id="ARBA00005254"/>
    </source>
</evidence>
<dbReference type="InterPro" id="IPR018376">
    <property type="entry name" value="Enoyl-CoA_hyd/isom_CS"/>
</dbReference>
<dbReference type="InterPro" id="IPR014748">
    <property type="entry name" value="Enoyl-CoA_hydra_C"/>
</dbReference>
<reference evidence="3 4" key="1">
    <citation type="submission" date="2019-03" db="EMBL/GenBank/DDBJ databases">
        <title>Genomic Encyclopedia of Type Strains, Phase IV (KMG-IV): sequencing the most valuable type-strain genomes for metagenomic binning, comparative biology and taxonomic classification.</title>
        <authorList>
            <person name="Goeker M."/>
        </authorList>
    </citation>
    <scope>NUCLEOTIDE SEQUENCE [LARGE SCALE GENOMIC DNA]</scope>
    <source>
        <strain evidence="3 4">DSM 19377</strain>
    </source>
</reference>
<dbReference type="Gene3D" id="1.10.12.10">
    <property type="entry name" value="Lyase 2-enoyl-coa Hydratase, Chain A, domain 2"/>
    <property type="match status" value="1"/>
</dbReference>
<dbReference type="PANTHER" id="PTHR43684">
    <property type="match status" value="1"/>
</dbReference>
<proteinExistence type="inferred from homology"/>
<gene>
    <name evidence="3" type="ORF">EV207_11149</name>
</gene>
<dbReference type="PROSITE" id="PS00166">
    <property type="entry name" value="ENOYL_COA_HYDRATASE"/>
    <property type="match status" value="1"/>
</dbReference>
<dbReference type="InterPro" id="IPR001753">
    <property type="entry name" value="Enoyl-CoA_hydra/iso"/>
</dbReference>
<evidence type="ECO:0000313" key="3">
    <source>
        <dbReference type="EMBL" id="TCP29249.1"/>
    </source>
</evidence>
<keyword evidence="4" id="KW-1185">Reference proteome</keyword>
<comment type="caution">
    <text evidence="3">The sequence shown here is derived from an EMBL/GenBank/DDBJ whole genome shotgun (WGS) entry which is preliminary data.</text>
</comment>
<dbReference type="GO" id="GO:0003824">
    <property type="term" value="F:catalytic activity"/>
    <property type="evidence" value="ECO:0007669"/>
    <property type="project" value="InterPro"/>
</dbReference>
<dbReference type="InterPro" id="IPR029045">
    <property type="entry name" value="ClpP/crotonase-like_dom_sf"/>
</dbReference>
<comment type="similarity">
    <text evidence="1 2">Belongs to the enoyl-CoA hydratase/isomerase family.</text>
</comment>
<dbReference type="Pfam" id="PF00378">
    <property type="entry name" value="ECH_1"/>
    <property type="match status" value="1"/>
</dbReference>
<organism evidence="3 4">
    <name type="scientific">Scopulibacillus darangshiensis</name>
    <dbReference type="NCBI Taxonomy" id="442528"/>
    <lineage>
        <taxon>Bacteria</taxon>
        <taxon>Bacillati</taxon>
        <taxon>Bacillota</taxon>
        <taxon>Bacilli</taxon>
        <taxon>Bacillales</taxon>
        <taxon>Sporolactobacillaceae</taxon>
        <taxon>Scopulibacillus</taxon>
    </lineage>
</organism>
<dbReference type="RefSeq" id="WP_132745906.1">
    <property type="nucleotide sequence ID" value="NZ_SLXK01000011.1"/>
</dbReference>
<name>A0A4R2P396_9BACL</name>
<protein>
    <submittedName>
        <fullName evidence="3">Short chain enoyl-CoA hydratase /enoyl-CoA hydratase</fullName>
    </submittedName>
</protein>
<dbReference type="Proteomes" id="UP000295416">
    <property type="component" value="Unassembled WGS sequence"/>
</dbReference>
<dbReference type="PANTHER" id="PTHR43684:SF4">
    <property type="entry name" value="ENOYL-COA HYDRATASE_ISOMERASE FAMILY PROTEIN (AFU_ORTHOLOGUE AFUA_1G01890)"/>
    <property type="match status" value="1"/>
</dbReference>
<dbReference type="Gene3D" id="3.90.226.10">
    <property type="entry name" value="2-enoyl-CoA Hydratase, Chain A, domain 1"/>
    <property type="match status" value="1"/>
</dbReference>
<accession>A0A4R2P396</accession>
<evidence type="ECO:0000313" key="4">
    <source>
        <dbReference type="Proteomes" id="UP000295416"/>
    </source>
</evidence>
<evidence type="ECO:0000256" key="2">
    <source>
        <dbReference type="RuleBase" id="RU003707"/>
    </source>
</evidence>